<evidence type="ECO:0000313" key="7">
    <source>
        <dbReference type="EMBL" id="OEV04114.1"/>
    </source>
</evidence>
<keyword evidence="2 6" id="KW-0732">Signal</keyword>
<evidence type="ECO:0000256" key="6">
    <source>
        <dbReference type="SAM" id="SignalP"/>
    </source>
</evidence>
<name>A0A1E7KJT6_9ACTN</name>
<dbReference type="CDD" id="cd13585">
    <property type="entry name" value="PBP2_TMBP_like"/>
    <property type="match status" value="1"/>
</dbReference>
<keyword evidence="8" id="KW-1185">Reference proteome</keyword>
<keyword evidence="5" id="KW-0449">Lipoprotein</keyword>
<gene>
    <name evidence="7" type="ORF">AN216_07760</name>
</gene>
<feature type="chain" id="PRO_5039450651" evidence="6">
    <location>
        <begin position="27"/>
        <end position="434"/>
    </location>
</feature>
<dbReference type="RefSeq" id="WP_070195857.1">
    <property type="nucleotide sequence ID" value="NZ_LJGU01000114.1"/>
</dbReference>
<proteinExistence type="predicted"/>
<dbReference type="PANTHER" id="PTHR43649:SF33">
    <property type="entry name" value="POLYGALACTURONAN_RHAMNOGALACTURONAN-BINDING PROTEIN YTCQ"/>
    <property type="match status" value="1"/>
</dbReference>
<dbReference type="PANTHER" id="PTHR43649">
    <property type="entry name" value="ARABINOSE-BINDING PROTEIN-RELATED"/>
    <property type="match status" value="1"/>
</dbReference>
<dbReference type="InterPro" id="IPR050490">
    <property type="entry name" value="Bact_solute-bd_prot1"/>
</dbReference>
<evidence type="ECO:0000256" key="2">
    <source>
        <dbReference type="ARBA" id="ARBA00022729"/>
    </source>
</evidence>
<accession>A0A1E7KJT6</accession>
<dbReference type="SUPFAM" id="SSF53850">
    <property type="entry name" value="Periplasmic binding protein-like II"/>
    <property type="match status" value="1"/>
</dbReference>
<dbReference type="PROSITE" id="PS51257">
    <property type="entry name" value="PROKAR_LIPOPROTEIN"/>
    <property type="match status" value="1"/>
</dbReference>
<feature type="signal peptide" evidence="6">
    <location>
        <begin position="1"/>
        <end position="26"/>
    </location>
</feature>
<evidence type="ECO:0000256" key="1">
    <source>
        <dbReference type="ARBA" id="ARBA00022475"/>
    </source>
</evidence>
<dbReference type="AlphaFoldDB" id="A0A1E7KJT6"/>
<reference evidence="7 8" key="1">
    <citation type="journal article" date="2016" name="Front. Microbiol.">
        <title>Comparative Genomics Analysis of Streptomyces Species Reveals Their Adaptation to the Marine Environment and Their Diversity at the Genomic Level.</title>
        <authorList>
            <person name="Tian X."/>
            <person name="Zhang Z."/>
            <person name="Yang T."/>
            <person name="Chen M."/>
            <person name="Li J."/>
            <person name="Chen F."/>
            <person name="Yang J."/>
            <person name="Li W."/>
            <person name="Zhang B."/>
            <person name="Zhang Z."/>
            <person name="Wu J."/>
            <person name="Zhang C."/>
            <person name="Long L."/>
            <person name="Xiao J."/>
        </authorList>
    </citation>
    <scope>NUCLEOTIDE SEQUENCE [LARGE SCALE GENOMIC DNA]</scope>
    <source>
        <strain evidence="7 8">SCSIO 02100</strain>
    </source>
</reference>
<comment type="caution">
    <text evidence="7">The sequence shown here is derived from an EMBL/GenBank/DDBJ whole genome shotgun (WGS) entry which is preliminary data.</text>
</comment>
<evidence type="ECO:0000313" key="8">
    <source>
        <dbReference type="Proteomes" id="UP000176101"/>
    </source>
</evidence>
<keyword evidence="3" id="KW-0472">Membrane</keyword>
<dbReference type="EMBL" id="LJGU01000114">
    <property type="protein sequence ID" value="OEV04114.1"/>
    <property type="molecule type" value="Genomic_DNA"/>
</dbReference>
<sequence>MPSARPARRAAALAVVPAALSLLLTACGPGVGGPATSAEGPVEGDITFQTWNLRAEFKDYFETLIDEFESRHPDVRVEWADQPAENYADKLSADAGSGSLPDVINVSPDLAYPLADAGVIMNMDAERATAKYRPEYTKEAWDGYEMPGLGGTYAFPWYLNTGPLFYNKALLEDAGLDPEKPPRDYDALFRYAERIAERSEGRIPTLAATPTIENFGRYGVRLMNEDATEFTYNEPAGVELLTRYKKLYEQGGLDAQALTNTPEKAGQKFLKQRVAMNPGSALDLANFRNNAPSLYENLGITKAPNNTGRPNMYLMGLAVSDQSEHKPAAIAFAHFVTNKRNQEKFGHQTAVFPSTRGSLDKDYWSEDDGTAAGRVRVNSAQSLDGAVNYQPVVMNDEMETILRNEIAKALQGDKSPKQALDDAVAESNKLLRKH</sequence>
<dbReference type="Proteomes" id="UP000176101">
    <property type="component" value="Unassembled WGS sequence"/>
</dbReference>
<dbReference type="Gene3D" id="3.40.190.10">
    <property type="entry name" value="Periplasmic binding protein-like II"/>
    <property type="match status" value="1"/>
</dbReference>
<dbReference type="OrthoDB" id="4289620at2"/>
<dbReference type="InterPro" id="IPR006059">
    <property type="entry name" value="SBP"/>
</dbReference>
<evidence type="ECO:0000256" key="5">
    <source>
        <dbReference type="ARBA" id="ARBA00023288"/>
    </source>
</evidence>
<evidence type="ECO:0000256" key="3">
    <source>
        <dbReference type="ARBA" id="ARBA00023136"/>
    </source>
</evidence>
<evidence type="ECO:0000256" key="4">
    <source>
        <dbReference type="ARBA" id="ARBA00023139"/>
    </source>
</evidence>
<dbReference type="Pfam" id="PF01547">
    <property type="entry name" value="SBP_bac_1"/>
    <property type="match status" value="1"/>
</dbReference>
<dbReference type="PATRIC" id="fig|1075402.3.peg.4356"/>
<keyword evidence="1" id="KW-1003">Cell membrane</keyword>
<organism evidence="7 8">
    <name type="scientific">Streptomyces oceani</name>
    <dbReference type="NCBI Taxonomy" id="1075402"/>
    <lineage>
        <taxon>Bacteria</taxon>
        <taxon>Bacillati</taxon>
        <taxon>Actinomycetota</taxon>
        <taxon>Actinomycetes</taxon>
        <taxon>Kitasatosporales</taxon>
        <taxon>Streptomycetaceae</taxon>
        <taxon>Streptomyces</taxon>
    </lineage>
</organism>
<protein>
    <submittedName>
        <fullName evidence="7">ABC transporter substrate-binding protein</fullName>
    </submittedName>
</protein>
<dbReference type="STRING" id="1075402.AN216_07760"/>
<keyword evidence="4" id="KW-0564">Palmitate</keyword>